<keyword evidence="1" id="KW-0812">Transmembrane</keyword>
<protein>
    <recommendedName>
        <fullName evidence="4">DUF420 domain-containing protein</fullName>
    </recommendedName>
</protein>
<dbReference type="RefSeq" id="WP_109357796.1">
    <property type="nucleotide sequence ID" value="NZ_QFRJ01000001.1"/>
</dbReference>
<reference evidence="2 3" key="1">
    <citation type="submission" date="2018-05" db="EMBL/GenBank/DDBJ databases">
        <title>Brumimicrobium oceani sp. nov., isolated from coastal sediment.</title>
        <authorList>
            <person name="Kou Y."/>
        </authorList>
    </citation>
    <scope>NUCLEOTIDE SEQUENCE [LARGE SCALE GENOMIC DNA]</scope>
    <source>
        <strain evidence="2 3">C305</strain>
    </source>
</reference>
<evidence type="ECO:0000313" key="2">
    <source>
        <dbReference type="EMBL" id="PWH86714.1"/>
    </source>
</evidence>
<dbReference type="EMBL" id="QFRJ01000001">
    <property type="protein sequence ID" value="PWH86714.1"/>
    <property type="molecule type" value="Genomic_DNA"/>
</dbReference>
<evidence type="ECO:0000256" key="1">
    <source>
        <dbReference type="SAM" id="Phobius"/>
    </source>
</evidence>
<name>A0A2U2XFZ3_9FLAO</name>
<dbReference type="AlphaFoldDB" id="A0A2U2XFZ3"/>
<dbReference type="Proteomes" id="UP000245370">
    <property type="component" value="Unassembled WGS sequence"/>
</dbReference>
<reference evidence="2 3" key="2">
    <citation type="submission" date="2018-05" db="EMBL/GenBank/DDBJ databases">
        <authorList>
            <person name="Lanie J.A."/>
            <person name="Ng W.-L."/>
            <person name="Kazmierczak K.M."/>
            <person name="Andrzejewski T.M."/>
            <person name="Davidsen T.M."/>
            <person name="Wayne K.J."/>
            <person name="Tettelin H."/>
            <person name="Glass J.I."/>
            <person name="Rusch D."/>
            <person name="Podicherti R."/>
            <person name="Tsui H.-C.T."/>
            <person name="Winkler M.E."/>
        </authorList>
    </citation>
    <scope>NUCLEOTIDE SEQUENCE [LARGE SCALE GENOMIC DNA]</scope>
    <source>
        <strain evidence="2 3">C305</strain>
    </source>
</reference>
<keyword evidence="1" id="KW-0472">Membrane</keyword>
<feature type="transmembrane region" description="Helical" evidence="1">
    <location>
        <begin position="6"/>
        <end position="26"/>
    </location>
</feature>
<feature type="transmembrane region" description="Helical" evidence="1">
    <location>
        <begin position="79"/>
        <end position="103"/>
    </location>
</feature>
<gene>
    <name evidence="2" type="ORF">DIT68_00145</name>
</gene>
<dbReference type="OrthoDB" id="1446109at2"/>
<evidence type="ECO:0008006" key="4">
    <source>
        <dbReference type="Google" id="ProtNLM"/>
    </source>
</evidence>
<dbReference type="InterPro" id="IPR007352">
    <property type="entry name" value="DUF420"/>
</dbReference>
<feature type="transmembrane region" description="Helical" evidence="1">
    <location>
        <begin position="38"/>
        <end position="59"/>
    </location>
</feature>
<feature type="transmembrane region" description="Helical" evidence="1">
    <location>
        <begin position="124"/>
        <end position="145"/>
    </location>
</feature>
<organism evidence="2 3">
    <name type="scientific">Brumimicrobium oceani</name>
    <dbReference type="NCBI Taxonomy" id="2100725"/>
    <lineage>
        <taxon>Bacteria</taxon>
        <taxon>Pseudomonadati</taxon>
        <taxon>Bacteroidota</taxon>
        <taxon>Flavobacteriia</taxon>
        <taxon>Flavobacteriales</taxon>
        <taxon>Crocinitomicaceae</taxon>
        <taxon>Brumimicrobium</taxon>
    </lineage>
</organism>
<keyword evidence="3" id="KW-1185">Reference proteome</keyword>
<comment type="caution">
    <text evidence="2">The sequence shown here is derived from an EMBL/GenBank/DDBJ whole genome shotgun (WGS) entry which is preliminary data.</text>
</comment>
<dbReference type="Pfam" id="PF04238">
    <property type="entry name" value="DUF420"/>
    <property type="match status" value="1"/>
</dbReference>
<sequence length="150" mass="16550">MNATILIMTSVLVLTLFAPFGVYYGVKLARKKDFNAHRKIQTITFILCGLGVLALEILIRYSGGSGSLASNSNYYGTSFFTITLVSHIIVAVLTYSVWTILIIASSRKYQKTLPGKFSKIHKKIGLIIFGGLIYTALTALVIYLMTLNFV</sequence>
<evidence type="ECO:0000313" key="3">
    <source>
        <dbReference type="Proteomes" id="UP000245370"/>
    </source>
</evidence>
<keyword evidence="1" id="KW-1133">Transmembrane helix</keyword>
<proteinExistence type="predicted"/>
<accession>A0A2U2XFZ3</accession>